<dbReference type="OrthoDB" id="10386837at2759"/>
<feature type="region of interest" description="Disordered" evidence="1">
    <location>
        <begin position="100"/>
        <end position="123"/>
    </location>
</feature>
<feature type="compositionally biased region" description="Basic and acidic residues" evidence="1">
    <location>
        <begin position="100"/>
        <end position="113"/>
    </location>
</feature>
<dbReference type="EMBL" id="MVGC01001019">
    <property type="protein sequence ID" value="RJE17400.1"/>
    <property type="molecule type" value="Genomic_DNA"/>
</dbReference>
<sequence>MLPLFGPRHVRLQQHPYIAGVGDAAGFCLGLHRVQKGGGQPHVQRGGLRLNLEAHGPEARQVVFGKIRRLDEVFRLGIAAGADRPQLRLAVDLAELEHHEDMASRGRGPDGTHPRLFGKRIGQDRRRPSEDLLDLGLRQAMLAAFGPVARIPIEACNLPASYLHLSTQT</sequence>
<gene>
    <name evidence="2" type="ORF">PHISCL_10262</name>
</gene>
<reference evidence="3" key="1">
    <citation type="submission" date="2017-02" db="EMBL/GenBank/DDBJ databases">
        <authorList>
            <person name="Tafer H."/>
            <person name="Lopandic K."/>
        </authorList>
    </citation>
    <scope>NUCLEOTIDE SEQUENCE [LARGE SCALE GENOMIC DNA]</scope>
    <source>
        <strain evidence="3">CBS 366.77</strain>
    </source>
</reference>
<comment type="caution">
    <text evidence="2">The sequence shown here is derived from an EMBL/GenBank/DDBJ whole genome shotgun (WGS) entry which is preliminary data.</text>
</comment>
<keyword evidence="3" id="KW-1185">Reference proteome</keyword>
<dbReference type="AlphaFoldDB" id="A0A3A2Z3T2"/>
<evidence type="ECO:0000313" key="3">
    <source>
        <dbReference type="Proteomes" id="UP000266188"/>
    </source>
</evidence>
<dbReference type="Proteomes" id="UP000266188">
    <property type="component" value="Unassembled WGS sequence"/>
</dbReference>
<proteinExistence type="predicted"/>
<protein>
    <submittedName>
        <fullName evidence="2">Uncharacterized protein</fullName>
    </submittedName>
</protein>
<evidence type="ECO:0000313" key="2">
    <source>
        <dbReference type="EMBL" id="RJE17400.1"/>
    </source>
</evidence>
<name>A0A3A2Z3T2_9EURO</name>
<accession>A0A3A2Z3T2</accession>
<evidence type="ECO:0000256" key="1">
    <source>
        <dbReference type="SAM" id="MobiDB-lite"/>
    </source>
</evidence>
<organism evidence="2 3">
    <name type="scientific">Aspergillus sclerotialis</name>
    <dbReference type="NCBI Taxonomy" id="2070753"/>
    <lineage>
        <taxon>Eukaryota</taxon>
        <taxon>Fungi</taxon>
        <taxon>Dikarya</taxon>
        <taxon>Ascomycota</taxon>
        <taxon>Pezizomycotina</taxon>
        <taxon>Eurotiomycetes</taxon>
        <taxon>Eurotiomycetidae</taxon>
        <taxon>Eurotiales</taxon>
        <taxon>Aspergillaceae</taxon>
        <taxon>Aspergillus</taxon>
        <taxon>Aspergillus subgen. Polypaecilum</taxon>
    </lineage>
</organism>